<dbReference type="GO" id="GO:0034501">
    <property type="term" value="P:protein localization to kinetochore"/>
    <property type="evidence" value="ECO:0007669"/>
    <property type="project" value="Ensembl"/>
</dbReference>
<evidence type="ECO:0000259" key="30">
    <source>
        <dbReference type="Pfam" id="PF22766"/>
    </source>
</evidence>
<dbReference type="Pfam" id="PF20665">
    <property type="entry name" value="Zw10_middle"/>
    <property type="match status" value="1"/>
</dbReference>
<keyword evidence="8" id="KW-0963">Cytoplasm</keyword>
<dbReference type="OrthoDB" id="534815at2759"/>
<dbReference type="GeneID" id="101823272"/>
<organism evidence="31 32">
    <name type="scientific">Mesocricetus auratus</name>
    <name type="common">Golden hamster</name>
    <dbReference type="NCBI Taxonomy" id="10036"/>
    <lineage>
        <taxon>Eukaryota</taxon>
        <taxon>Metazoa</taxon>
        <taxon>Chordata</taxon>
        <taxon>Craniata</taxon>
        <taxon>Vertebrata</taxon>
        <taxon>Euteleostomi</taxon>
        <taxon>Mammalia</taxon>
        <taxon>Eutheria</taxon>
        <taxon>Euarchontoglires</taxon>
        <taxon>Glires</taxon>
        <taxon>Rodentia</taxon>
        <taxon>Myomorpha</taxon>
        <taxon>Muroidea</taxon>
        <taxon>Cricetidae</taxon>
        <taxon>Cricetinae</taxon>
        <taxon>Mesocricetus</taxon>
    </lineage>
</organism>
<dbReference type="GO" id="GO:0000922">
    <property type="term" value="C:spindle pole"/>
    <property type="evidence" value="ECO:0007669"/>
    <property type="project" value="Ensembl"/>
</dbReference>
<feature type="domain" description="Centromere/kinetochore protein zw10 N-terminal" evidence="27">
    <location>
        <begin position="27"/>
        <end position="119"/>
    </location>
</feature>
<dbReference type="GO" id="GO:0005828">
    <property type="term" value="C:kinetochore microtubule"/>
    <property type="evidence" value="ECO:0007669"/>
    <property type="project" value="Ensembl"/>
</dbReference>
<comment type="function">
    <text evidence="23">Essential component of the mitotic checkpoint, which prevents cells from prematurely exiting mitosis. Required for the assembly of the dynein-dynactin and MAD1-MAD2 complexes onto kinetochores. Its function related to the spindle assembly machinery is proposed to depend on its association in the mitotic RZZ complex. Involved in regulation of membrane traffic between the Golgi and the endoplasmic reticulum (ER); the function is proposed to depend on its association in the interphase NRZ complex which is believed to play a role in SNARE assembly at the ER.</text>
</comment>
<keyword evidence="11" id="KW-0551">Lipid droplet</keyword>
<dbReference type="GO" id="GO:0007096">
    <property type="term" value="P:regulation of exit from mitosis"/>
    <property type="evidence" value="ECO:0007669"/>
    <property type="project" value="Ensembl"/>
</dbReference>
<feature type="domain" description="ZW10 C-terminal helical" evidence="30">
    <location>
        <begin position="624"/>
        <end position="778"/>
    </location>
</feature>
<keyword evidence="12" id="KW-0498">Mitosis</keyword>
<dbReference type="GO" id="GO:0006888">
    <property type="term" value="P:endoplasmic reticulum to Golgi vesicle-mediated transport"/>
    <property type="evidence" value="ECO:0007669"/>
    <property type="project" value="Ensembl"/>
</dbReference>
<feature type="coiled-coil region" evidence="26">
    <location>
        <begin position="17"/>
        <end position="83"/>
    </location>
</feature>
<dbReference type="InterPro" id="IPR046362">
    <property type="entry name" value="Zw10/DSL1_C_sf"/>
</dbReference>
<evidence type="ECO:0000256" key="3">
    <source>
        <dbReference type="ARBA" id="ARBA00004502"/>
    </source>
</evidence>
<evidence type="ECO:0000256" key="21">
    <source>
        <dbReference type="ARBA" id="ARBA00023306"/>
    </source>
</evidence>
<dbReference type="KEGG" id="maua:101823272"/>
<accession>A0A1U7Q594</accession>
<protein>
    <recommendedName>
        <fullName evidence="25">Centromere/kinetochore protein zw10 homolog</fullName>
    </recommendedName>
</protein>
<sequence>MASFVTEVLAHSGSLEKEDLGTRISRLTRRVEEIKGEVCNMISKKYSEFLPTMQSAQDLVTQVDKLSDDIDQLKSRIESEVCRDLHISTAEFTNLKQQLERDSVVLDLLKQLQEFSSAIEEYNSALAEKKYIPAAQHLEEAQECLKLLKSKKCFDLKMLKSLSMELTVQKQNILYHLGEEWQKLIVWKFPPSKDTSSLESCLQTELHFCTDQPQKEEVAPLPPISSVLLAFSILGELPTKLKSFGQMLLKYMLKPLVTCPSLHAVIEKQPNSVTIRFQSLVTDLEHPSPPEAFAKIRLVLEVLQKQLLDLPTDTDLESGKVPEIMLAEMLGDVIWEDLSECLIRNCLVYSIPTNSSKLQQYEEIIQSTEEFEKSLKEMRFLKGDTTDLLKYARNINSHFANKKCQDVIVAARNLMTCEIHNTVKITPDSQETVPDLPSPGVDTKLQVQQVCRVQPSGTGHLEPEASLDPHSFSLPTCRISESVKKLMELAYQTLLEATTSSDQCAVQLFYSVRNIFHLFHDVVPTYHKENLQKLPQLAAIHHNNCMYIAHHLLTLGHQFRLRLAPVLCDGTTTFVDLVPGFRRLGTECFLAQMRAQKGELLERLSSARSFSNMDDEENYSAASKAVRQVLHQLKRLGIVWQDVLPVNIYCKAMGTLLNTTITEMIGRITALEDISTEDGDRLYSLCKTVMDEGPQVFAPLSDENKNKKYQEEVPVYVAKWMPFKELMIMLQASLQEIGDRWADGKGPLATAFSSSEVKALIRALFQNTERRAAALAKIK</sequence>
<dbReference type="GO" id="GO:0070939">
    <property type="term" value="C:Dsl1/NZR complex"/>
    <property type="evidence" value="ECO:0007669"/>
    <property type="project" value="Ensembl"/>
</dbReference>
<evidence type="ECO:0000256" key="22">
    <source>
        <dbReference type="ARBA" id="ARBA00023328"/>
    </source>
</evidence>
<evidence type="ECO:0000256" key="13">
    <source>
        <dbReference type="ARBA" id="ARBA00022824"/>
    </source>
</evidence>
<keyword evidence="31" id="KW-1185">Reference proteome</keyword>
<keyword evidence="22" id="KW-0137">Centromere</keyword>
<evidence type="ECO:0000256" key="4">
    <source>
        <dbReference type="ARBA" id="ARBA00004629"/>
    </source>
</evidence>
<evidence type="ECO:0000256" key="23">
    <source>
        <dbReference type="ARBA" id="ARBA00053777"/>
    </source>
</evidence>
<comment type="subunit">
    <text evidence="24">Interacts with NBAS and KNTC1/ROD; the interactions are mutually exclusive and indicative for its association in two different vesicle tethering complexes. Component of the RZZ complex composed of KNTC1/ROD, ZW10 and ZWILCH. Component of the NRZ complex composed of NBAS, ZW10 and RINT1/TIP20L; NRZ associates with SNAREs STX18, USE1L, BNIP1/SEC20L and SEC22B (the assembly has been described as syntaxin 18 complex). Interacts directly with RINT1/TIP20L bound to BNIP1/SEC20L. Interacts with C19orf25 and ZWINT. Interacts with ZFYVE1. Interacts with RAB18 and this interaction is enhanced in the presence of ZFYVE1.</text>
</comment>
<dbReference type="InterPro" id="IPR009361">
    <property type="entry name" value="Zw10_N"/>
</dbReference>
<dbReference type="GO" id="GO:0005634">
    <property type="term" value="C:nucleus"/>
    <property type="evidence" value="ECO:0007669"/>
    <property type="project" value="Ensembl"/>
</dbReference>
<evidence type="ECO:0000256" key="25">
    <source>
        <dbReference type="ARBA" id="ARBA00069312"/>
    </source>
</evidence>
<dbReference type="Gene3D" id="1.10.357.150">
    <property type="match status" value="1"/>
</dbReference>
<dbReference type="PANTHER" id="PTHR12205:SF0">
    <property type="entry name" value="CENTROMERE_KINETOCHORE PROTEIN ZW10 HOMOLOG"/>
    <property type="match status" value="1"/>
</dbReference>
<keyword evidence="10" id="KW-0132">Cell division</keyword>
<evidence type="ECO:0000256" key="9">
    <source>
        <dbReference type="ARBA" id="ARBA00022553"/>
    </source>
</evidence>
<proteinExistence type="inferred from homology"/>
<comment type="subcellular location">
    <subcellularLocation>
        <location evidence="4">Chromosome</location>
        <location evidence="4">Centromere</location>
        <location evidence="4">Kinetochore</location>
    </subcellularLocation>
    <subcellularLocation>
        <location evidence="1">Cytoplasm</location>
        <location evidence="1">Cytoskeleton</location>
        <location evidence="1">Spindle</location>
    </subcellularLocation>
    <subcellularLocation>
        <location evidence="2">Endoplasmic reticulum membrane</location>
        <topology evidence="2">Peripheral membrane protein</topology>
    </subcellularLocation>
    <subcellularLocation>
        <location evidence="3">Lipid droplet</location>
    </subcellularLocation>
</comment>
<evidence type="ECO:0000256" key="18">
    <source>
        <dbReference type="ARBA" id="ARBA00023054"/>
    </source>
</evidence>
<evidence type="ECO:0000256" key="5">
    <source>
        <dbReference type="ARBA" id="ARBA00006245"/>
    </source>
</evidence>
<dbReference type="Proteomes" id="UP000886700">
    <property type="component" value="Unplaced"/>
</dbReference>
<dbReference type="GO" id="GO:1990423">
    <property type="term" value="C:RZZ complex"/>
    <property type="evidence" value="ECO:0007669"/>
    <property type="project" value="Ensembl"/>
</dbReference>
<evidence type="ECO:0000256" key="2">
    <source>
        <dbReference type="ARBA" id="ARBA00004406"/>
    </source>
</evidence>
<evidence type="ECO:0000256" key="8">
    <source>
        <dbReference type="ARBA" id="ARBA00022490"/>
    </source>
</evidence>
<comment type="similarity">
    <text evidence="5">Belongs to the ZW10 family.</text>
</comment>
<keyword evidence="16" id="KW-0653">Protein transport</keyword>
<dbReference type="GO" id="GO:0007080">
    <property type="term" value="P:mitotic metaphase chromosome alignment"/>
    <property type="evidence" value="ECO:0007669"/>
    <property type="project" value="Ensembl"/>
</dbReference>
<keyword evidence="18 26" id="KW-0175">Coiled coil</keyword>
<dbReference type="Pfam" id="PF20666">
    <property type="entry name" value="ZW10_C"/>
    <property type="match status" value="1"/>
</dbReference>
<keyword evidence="6" id="KW-0813">Transport</keyword>
<dbReference type="eggNOG" id="KOG2163">
    <property type="taxonomic scope" value="Eukaryota"/>
</dbReference>
<evidence type="ECO:0000256" key="20">
    <source>
        <dbReference type="ARBA" id="ARBA00023212"/>
    </source>
</evidence>
<dbReference type="Pfam" id="PF22766">
    <property type="entry name" value="ZW10_C2"/>
    <property type="match status" value="1"/>
</dbReference>
<feature type="domain" description="Centromere/kinetochore protein zw10 middle" evidence="28">
    <location>
        <begin position="177"/>
        <end position="415"/>
    </location>
</feature>
<evidence type="ECO:0000256" key="14">
    <source>
        <dbReference type="ARBA" id="ARBA00022838"/>
    </source>
</evidence>
<dbReference type="GO" id="GO:0007094">
    <property type="term" value="P:mitotic spindle assembly checkpoint signaling"/>
    <property type="evidence" value="ECO:0007669"/>
    <property type="project" value="Ensembl"/>
</dbReference>
<dbReference type="PANTHER" id="PTHR12205">
    <property type="entry name" value="CENTROMERE/KINETOCHORE PROTEIN ZW10"/>
    <property type="match status" value="1"/>
</dbReference>
<dbReference type="InterPro" id="IPR048344">
    <property type="entry name" value="Zw10_middle"/>
</dbReference>
<evidence type="ECO:0000256" key="26">
    <source>
        <dbReference type="SAM" id="Coils"/>
    </source>
</evidence>
<dbReference type="RefSeq" id="XP_005069550.1">
    <property type="nucleotide sequence ID" value="XM_005069493.4"/>
</dbReference>
<keyword evidence="14" id="KW-0995">Kinetochore</keyword>
<keyword evidence="15" id="KW-0931">ER-Golgi transport</keyword>
<evidence type="ECO:0000256" key="19">
    <source>
        <dbReference type="ARBA" id="ARBA00023136"/>
    </source>
</evidence>
<keyword evidence="21" id="KW-0131">Cell cycle</keyword>
<dbReference type="CTD" id="9183"/>
<evidence type="ECO:0000256" key="12">
    <source>
        <dbReference type="ARBA" id="ARBA00022776"/>
    </source>
</evidence>
<gene>
    <name evidence="32" type="primary">Zw10</name>
</gene>
<keyword evidence="19" id="KW-0472">Membrane</keyword>
<evidence type="ECO:0000256" key="11">
    <source>
        <dbReference type="ARBA" id="ARBA00022677"/>
    </source>
</evidence>
<keyword evidence="17" id="KW-0007">Acetylation</keyword>
<dbReference type="GO" id="GO:0007030">
    <property type="term" value="P:Golgi organization"/>
    <property type="evidence" value="ECO:0007669"/>
    <property type="project" value="Ensembl"/>
</dbReference>
<evidence type="ECO:0000256" key="17">
    <source>
        <dbReference type="ARBA" id="ARBA00022990"/>
    </source>
</evidence>
<evidence type="ECO:0000259" key="27">
    <source>
        <dbReference type="Pfam" id="PF06248"/>
    </source>
</evidence>
<dbReference type="GO" id="GO:0000132">
    <property type="term" value="P:establishment of mitotic spindle orientation"/>
    <property type="evidence" value="ECO:0007669"/>
    <property type="project" value="Ensembl"/>
</dbReference>
<keyword evidence="13" id="KW-0256">Endoplasmic reticulum</keyword>
<evidence type="ECO:0000256" key="24">
    <source>
        <dbReference type="ARBA" id="ARBA00065852"/>
    </source>
</evidence>
<evidence type="ECO:0000313" key="31">
    <source>
        <dbReference type="Proteomes" id="UP000886700"/>
    </source>
</evidence>
<evidence type="ECO:0000256" key="15">
    <source>
        <dbReference type="ARBA" id="ARBA00022892"/>
    </source>
</evidence>
<reference evidence="32" key="1">
    <citation type="submission" date="2025-08" db="UniProtKB">
        <authorList>
            <consortium name="RefSeq"/>
        </authorList>
    </citation>
    <scope>IDENTIFICATION</scope>
    <source>
        <tissue evidence="32">Liver</tissue>
    </source>
</reference>
<evidence type="ECO:0000256" key="7">
    <source>
        <dbReference type="ARBA" id="ARBA00022454"/>
    </source>
</evidence>
<evidence type="ECO:0000256" key="1">
    <source>
        <dbReference type="ARBA" id="ARBA00004186"/>
    </source>
</evidence>
<dbReference type="GO" id="GO:0005789">
    <property type="term" value="C:endoplasmic reticulum membrane"/>
    <property type="evidence" value="ECO:0007669"/>
    <property type="project" value="UniProtKB-SubCell"/>
</dbReference>
<dbReference type="GO" id="GO:0015031">
    <property type="term" value="P:protein transport"/>
    <property type="evidence" value="ECO:0007669"/>
    <property type="project" value="UniProtKB-KW"/>
</dbReference>
<evidence type="ECO:0000259" key="28">
    <source>
        <dbReference type="Pfam" id="PF20665"/>
    </source>
</evidence>
<dbReference type="AlphaFoldDB" id="A0A1U7Q594"/>
<dbReference type="Pfam" id="PF06248">
    <property type="entry name" value="Zw10_N"/>
    <property type="match status" value="1"/>
</dbReference>
<name>A0A1U7Q594_MESAU</name>
<dbReference type="GO" id="GO:0065003">
    <property type="term" value="P:protein-containing complex assembly"/>
    <property type="evidence" value="ECO:0007669"/>
    <property type="project" value="Ensembl"/>
</dbReference>
<evidence type="ECO:0000259" key="29">
    <source>
        <dbReference type="Pfam" id="PF20666"/>
    </source>
</evidence>
<dbReference type="GO" id="GO:0051301">
    <property type="term" value="P:cell division"/>
    <property type="evidence" value="ECO:0007669"/>
    <property type="project" value="UniProtKB-KW"/>
</dbReference>
<evidence type="ECO:0000256" key="10">
    <source>
        <dbReference type="ARBA" id="ARBA00022618"/>
    </source>
</evidence>
<evidence type="ECO:0000256" key="6">
    <source>
        <dbReference type="ARBA" id="ARBA00022448"/>
    </source>
</evidence>
<evidence type="ECO:0000256" key="16">
    <source>
        <dbReference type="ARBA" id="ARBA00022927"/>
    </source>
</evidence>
<evidence type="ECO:0000313" key="32">
    <source>
        <dbReference type="RefSeq" id="XP_005069550.1"/>
    </source>
</evidence>
<keyword evidence="20" id="KW-0206">Cytoskeleton</keyword>
<dbReference type="InterPro" id="IPR055148">
    <property type="entry name" value="ZW10_C_2"/>
</dbReference>
<dbReference type="GO" id="GO:0005811">
    <property type="term" value="C:lipid droplet"/>
    <property type="evidence" value="ECO:0007669"/>
    <property type="project" value="UniProtKB-SubCell"/>
</dbReference>
<dbReference type="FunFam" id="1.10.357.150:FF:000001">
    <property type="entry name" value="centromere/kinetochore protein zw10 homolog"/>
    <property type="match status" value="1"/>
</dbReference>
<dbReference type="InterPro" id="IPR048343">
    <property type="entry name" value="ZW10_C"/>
</dbReference>
<dbReference type="GO" id="GO:0005829">
    <property type="term" value="C:cytosol"/>
    <property type="evidence" value="ECO:0007669"/>
    <property type="project" value="Ensembl"/>
</dbReference>
<keyword evidence="9" id="KW-0597">Phosphoprotein</keyword>
<feature type="domain" description="Centromere/kinetochore protein zw10 C-terminal" evidence="29">
    <location>
        <begin position="472"/>
        <end position="602"/>
    </location>
</feature>
<dbReference type="STRING" id="10036.ENSMAUP00000009365"/>
<keyword evidence="7" id="KW-0158">Chromosome</keyword>